<evidence type="ECO:0000313" key="1">
    <source>
        <dbReference type="EMBL" id="KAJ1140129.1"/>
    </source>
</evidence>
<proteinExistence type="predicted"/>
<dbReference type="EMBL" id="JANPWB010000010">
    <property type="protein sequence ID" value="KAJ1140129.1"/>
    <property type="molecule type" value="Genomic_DNA"/>
</dbReference>
<sequence length="67" mass="7872">MPIRVHVLKNRPENLRSAYCACAHIGMERGLCPLYTERMLVYWPAPAPHRWEEYHAIKNVCLVHTTK</sequence>
<gene>
    <name evidence="1" type="ORF">NDU88_006489</name>
</gene>
<reference evidence="1" key="1">
    <citation type="journal article" date="2022" name="bioRxiv">
        <title>Sequencing and chromosome-scale assembly of the giantPleurodeles waltlgenome.</title>
        <authorList>
            <person name="Brown T."/>
            <person name="Elewa A."/>
            <person name="Iarovenko S."/>
            <person name="Subramanian E."/>
            <person name="Araus A.J."/>
            <person name="Petzold A."/>
            <person name="Susuki M."/>
            <person name="Suzuki K.-i.T."/>
            <person name="Hayashi T."/>
            <person name="Toyoda A."/>
            <person name="Oliveira C."/>
            <person name="Osipova E."/>
            <person name="Leigh N.D."/>
            <person name="Simon A."/>
            <person name="Yun M.H."/>
        </authorList>
    </citation>
    <scope>NUCLEOTIDE SEQUENCE</scope>
    <source>
        <strain evidence="1">20211129_DDA</strain>
        <tissue evidence="1">Liver</tissue>
    </source>
</reference>
<name>A0AAV7QI62_PLEWA</name>
<protein>
    <submittedName>
        <fullName evidence="1">Uncharacterized protein</fullName>
    </submittedName>
</protein>
<keyword evidence="2" id="KW-1185">Reference proteome</keyword>
<organism evidence="1 2">
    <name type="scientific">Pleurodeles waltl</name>
    <name type="common">Iberian ribbed newt</name>
    <dbReference type="NCBI Taxonomy" id="8319"/>
    <lineage>
        <taxon>Eukaryota</taxon>
        <taxon>Metazoa</taxon>
        <taxon>Chordata</taxon>
        <taxon>Craniata</taxon>
        <taxon>Vertebrata</taxon>
        <taxon>Euteleostomi</taxon>
        <taxon>Amphibia</taxon>
        <taxon>Batrachia</taxon>
        <taxon>Caudata</taxon>
        <taxon>Salamandroidea</taxon>
        <taxon>Salamandridae</taxon>
        <taxon>Pleurodelinae</taxon>
        <taxon>Pleurodeles</taxon>
    </lineage>
</organism>
<dbReference type="Proteomes" id="UP001066276">
    <property type="component" value="Chromosome 6"/>
</dbReference>
<dbReference type="AlphaFoldDB" id="A0AAV7QI62"/>
<accession>A0AAV7QI62</accession>
<comment type="caution">
    <text evidence="1">The sequence shown here is derived from an EMBL/GenBank/DDBJ whole genome shotgun (WGS) entry which is preliminary data.</text>
</comment>
<evidence type="ECO:0000313" key="2">
    <source>
        <dbReference type="Proteomes" id="UP001066276"/>
    </source>
</evidence>